<protein>
    <submittedName>
        <fullName evidence="1">Uncharacterized protein</fullName>
    </submittedName>
</protein>
<reference evidence="1 2" key="1">
    <citation type="journal article" date="2021" name="J. Hered.">
        <title>A chromosome-level genome assembly of the parasitoid wasp, Cotesia glomerata (Hymenoptera: Braconidae).</title>
        <authorList>
            <person name="Pinto B.J."/>
            <person name="Weis J.J."/>
            <person name="Gamble T."/>
            <person name="Ode P.J."/>
            <person name="Paul R."/>
            <person name="Zaspel J.M."/>
        </authorList>
    </citation>
    <scope>NUCLEOTIDE SEQUENCE [LARGE SCALE GENOMIC DNA]</scope>
    <source>
        <strain evidence="1">CgM1</strain>
    </source>
</reference>
<evidence type="ECO:0000313" key="2">
    <source>
        <dbReference type="Proteomes" id="UP000826195"/>
    </source>
</evidence>
<evidence type="ECO:0000313" key="1">
    <source>
        <dbReference type="EMBL" id="KAH0557857.1"/>
    </source>
</evidence>
<gene>
    <name evidence="1" type="ORF">KQX54_012382</name>
</gene>
<dbReference type="EMBL" id="JAHXZJ010000747">
    <property type="protein sequence ID" value="KAH0557857.1"/>
    <property type="molecule type" value="Genomic_DNA"/>
</dbReference>
<keyword evidence="2" id="KW-1185">Reference proteome</keyword>
<dbReference type="Proteomes" id="UP000826195">
    <property type="component" value="Unassembled WGS sequence"/>
</dbReference>
<name>A0AAV7IW30_COTGL</name>
<sequence length="111" mass="12117">MVAKCAARAERARGTRHLVPKCESEKEKERILGLGEAGFAGSGENAMLATQVKQPGGFAQCAHSSTLQWGLFLLISAAHGIVQEERIKVNFIPRQMEHGIKNLKVCFKDPS</sequence>
<dbReference type="AlphaFoldDB" id="A0AAV7IW30"/>
<organism evidence="1 2">
    <name type="scientific">Cotesia glomerata</name>
    <name type="common">Lepidopteran parasitic wasp</name>
    <name type="synonym">Apanteles glomeratus</name>
    <dbReference type="NCBI Taxonomy" id="32391"/>
    <lineage>
        <taxon>Eukaryota</taxon>
        <taxon>Metazoa</taxon>
        <taxon>Ecdysozoa</taxon>
        <taxon>Arthropoda</taxon>
        <taxon>Hexapoda</taxon>
        <taxon>Insecta</taxon>
        <taxon>Pterygota</taxon>
        <taxon>Neoptera</taxon>
        <taxon>Endopterygota</taxon>
        <taxon>Hymenoptera</taxon>
        <taxon>Apocrita</taxon>
        <taxon>Ichneumonoidea</taxon>
        <taxon>Braconidae</taxon>
        <taxon>Microgastrinae</taxon>
        <taxon>Cotesia</taxon>
    </lineage>
</organism>
<proteinExistence type="predicted"/>
<accession>A0AAV7IW30</accession>
<comment type="caution">
    <text evidence="1">The sequence shown here is derived from an EMBL/GenBank/DDBJ whole genome shotgun (WGS) entry which is preliminary data.</text>
</comment>